<gene>
    <name evidence="2" type="ORF">TIFTF001_018928</name>
</gene>
<dbReference type="AlphaFoldDB" id="A0AA88D9P6"/>
<feature type="region of interest" description="Disordered" evidence="1">
    <location>
        <begin position="85"/>
        <end position="153"/>
    </location>
</feature>
<dbReference type="Proteomes" id="UP001187192">
    <property type="component" value="Unassembled WGS sequence"/>
</dbReference>
<dbReference type="EMBL" id="BTGU01000032">
    <property type="protein sequence ID" value="GMN49750.1"/>
    <property type="molecule type" value="Genomic_DNA"/>
</dbReference>
<protein>
    <submittedName>
        <fullName evidence="2">Uncharacterized protein</fullName>
    </submittedName>
</protein>
<name>A0AA88D9P6_FICCA</name>
<sequence>MIAAACVRRSAPIQATSFEIRLDPWTSMEIQRDLSISGDGSARRFARDERFRRQLTESTVRRESVRVIEDPPICVFPATEARDCASELSDSGDNRPELATLRSPQASTMRQPRSQSVEIATPRSAGDGGEEDDHRRGRGARERDCVGSRERWR</sequence>
<accession>A0AA88D9P6</accession>
<reference evidence="2" key="1">
    <citation type="submission" date="2023-07" db="EMBL/GenBank/DDBJ databases">
        <title>draft genome sequence of fig (Ficus carica).</title>
        <authorList>
            <person name="Takahashi T."/>
            <person name="Nishimura K."/>
        </authorList>
    </citation>
    <scope>NUCLEOTIDE SEQUENCE</scope>
</reference>
<proteinExistence type="predicted"/>
<keyword evidence="3" id="KW-1185">Reference proteome</keyword>
<evidence type="ECO:0000313" key="3">
    <source>
        <dbReference type="Proteomes" id="UP001187192"/>
    </source>
</evidence>
<feature type="compositionally biased region" description="Basic and acidic residues" evidence="1">
    <location>
        <begin position="132"/>
        <end position="153"/>
    </location>
</feature>
<comment type="caution">
    <text evidence="2">The sequence shown here is derived from an EMBL/GenBank/DDBJ whole genome shotgun (WGS) entry which is preliminary data.</text>
</comment>
<evidence type="ECO:0000313" key="2">
    <source>
        <dbReference type="EMBL" id="GMN49750.1"/>
    </source>
</evidence>
<feature type="compositionally biased region" description="Polar residues" evidence="1">
    <location>
        <begin position="102"/>
        <end position="118"/>
    </location>
</feature>
<evidence type="ECO:0000256" key="1">
    <source>
        <dbReference type="SAM" id="MobiDB-lite"/>
    </source>
</evidence>
<organism evidence="2 3">
    <name type="scientific">Ficus carica</name>
    <name type="common">Common fig</name>
    <dbReference type="NCBI Taxonomy" id="3494"/>
    <lineage>
        <taxon>Eukaryota</taxon>
        <taxon>Viridiplantae</taxon>
        <taxon>Streptophyta</taxon>
        <taxon>Embryophyta</taxon>
        <taxon>Tracheophyta</taxon>
        <taxon>Spermatophyta</taxon>
        <taxon>Magnoliopsida</taxon>
        <taxon>eudicotyledons</taxon>
        <taxon>Gunneridae</taxon>
        <taxon>Pentapetalae</taxon>
        <taxon>rosids</taxon>
        <taxon>fabids</taxon>
        <taxon>Rosales</taxon>
        <taxon>Moraceae</taxon>
        <taxon>Ficeae</taxon>
        <taxon>Ficus</taxon>
    </lineage>
</organism>